<name>A0ABU0BGZ4_9HYPH</name>
<feature type="transmembrane region" description="Helical" evidence="1">
    <location>
        <begin position="78"/>
        <end position="99"/>
    </location>
</feature>
<sequence length="480" mass="51167">MNGLALAGFWALAVWGLFSRRQLLLWLFFAMLPFGMFAVIPTQVTGGLSILAAPVAGALFVLRQFLLRRHGIADLLTLALRGPGILLTLFWTVALLVTLFVPRLLAGQVAVVPMAEAFLGIALLRPTLQNVSQIGYLTLSVLLVFAFARFFRIPRHQGLLLRGLTVSAVVTIITGALSYLSTTIPLDPVLDPFKTAGYALLDKASIGDGVPRITGLMPEASAYGGLALSLLACLYFLRGIIDDRAQSLRLNALIIALAVLVVASTSSAGYVGLGVLALLIGLDWFTRAFRINRPRFSQSGVREDFFLALAIIGFAAAAVMITPGVFEPVMERLDEVVFSKTQTGSYVERTAWTTRSLQAGLDSYLIGVGLGSTRASNFAVVLFASTGLAGFLLYFGFVARLLLSPAPRTAPQLQGLSSALKWSFFPAFAVSLLIGTTPDFGAFEALRFGALLALAEAGRRAALTDPARQAAPPTATLRGG</sequence>
<keyword evidence="1" id="KW-1133">Transmembrane helix</keyword>
<keyword evidence="1" id="KW-0812">Transmembrane</keyword>
<evidence type="ECO:0000313" key="2">
    <source>
        <dbReference type="EMBL" id="MDQ0304705.1"/>
    </source>
</evidence>
<keyword evidence="1" id="KW-0472">Membrane</keyword>
<keyword evidence="3" id="KW-1185">Reference proteome</keyword>
<reference evidence="2 3" key="1">
    <citation type="submission" date="2023-07" db="EMBL/GenBank/DDBJ databases">
        <title>Genomic Encyclopedia of Type Strains, Phase IV (KMG-IV): sequencing the most valuable type-strain genomes for metagenomic binning, comparative biology and taxonomic classification.</title>
        <authorList>
            <person name="Goeker M."/>
        </authorList>
    </citation>
    <scope>NUCLEOTIDE SEQUENCE [LARGE SCALE GENOMIC DNA]</scope>
    <source>
        <strain evidence="2 3">DSM 2457</strain>
    </source>
</reference>
<feature type="transmembrane region" description="Helical" evidence="1">
    <location>
        <begin position="23"/>
        <end position="40"/>
    </location>
</feature>
<dbReference type="PANTHER" id="PTHR37422">
    <property type="entry name" value="TEICHURONIC ACID BIOSYNTHESIS PROTEIN TUAE"/>
    <property type="match status" value="1"/>
</dbReference>
<comment type="caution">
    <text evidence="2">The sequence shown here is derived from an EMBL/GenBank/DDBJ whole genome shotgun (WGS) entry which is preliminary data.</text>
</comment>
<proteinExistence type="predicted"/>
<feature type="transmembrane region" description="Helical" evidence="1">
    <location>
        <begin position="305"/>
        <end position="326"/>
    </location>
</feature>
<gene>
    <name evidence="2" type="ORF">J2S75_003750</name>
</gene>
<feature type="transmembrane region" description="Helical" evidence="1">
    <location>
        <begin position="378"/>
        <end position="403"/>
    </location>
</feature>
<dbReference type="RefSeq" id="WP_307022124.1">
    <property type="nucleotide sequence ID" value="NZ_JAUSUI010000009.1"/>
</dbReference>
<feature type="transmembrane region" description="Helical" evidence="1">
    <location>
        <begin position="159"/>
        <end position="180"/>
    </location>
</feature>
<feature type="transmembrane region" description="Helical" evidence="1">
    <location>
        <begin position="222"/>
        <end position="241"/>
    </location>
</feature>
<evidence type="ECO:0000256" key="1">
    <source>
        <dbReference type="SAM" id="Phobius"/>
    </source>
</evidence>
<dbReference type="PANTHER" id="PTHR37422:SF13">
    <property type="entry name" value="LIPOPOLYSACCHARIDE BIOSYNTHESIS PROTEIN PA4999-RELATED"/>
    <property type="match status" value="1"/>
</dbReference>
<feature type="transmembrane region" description="Helical" evidence="1">
    <location>
        <begin position="136"/>
        <end position="153"/>
    </location>
</feature>
<dbReference type="InterPro" id="IPR051533">
    <property type="entry name" value="WaaL-like"/>
</dbReference>
<evidence type="ECO:0008006" key="4">
    <source>
        <dbReference type="Google" id="ProtNLM"/>
    </source>
</evidence>
<protein>
    <recommendedName>
        <fullName evidence="4">O-antigen ligase domain-containing protein</fullName>
    </recommendedName>
</protein>
<dbReference type="EMBL" id="JAUSUI010000009">
    <property type="protein sequence ID" value="MDQ0304705.1"/>
    <property type="molecule type" value="Genomic_DNA"/>
</dbReference>
<accession>A0ABU0BGZ4</accession>
<feature type="transmembrane region" description="Helical" evidence="1">
    <location>
        <begin position="253"/>
        <end position="285"/>
    </location>
</feature>
<evidence type="ECO:0000313" key="3">
    <source>
        <dbReference type="Proteomes" id="UP001224682"/>
    </source>
</evidence>
<feature type="transmembrane region" description="Helical" evidence="1">
    <location>
        <begin position="46"/>
        <end position="66"/>
    </location>
</feature>
<dbReference type="Proteomes" id="UP001224682">
    <property type="component" value="Unassembled WGS sequence"/>
</dbReference>
<organism evidence="2 3">
    <name type="scientific">Ancylobacter polymorphus</name>
    <dbReference type="NCBI Taxonomy" id="223390"/>
    <lineage>
        <taxon>Bacteria</taxon>
        <taxon>Pseudomonadati</taxon>
        <taxon>Pseudomonadota</taxon>
        <taxon>Alphaproteobacteria</taxon>
        <taxon>Hyphomicrobiales</taxon>
        <taxon>Xanthobacteraceae</taxon>
        <taxon>Ancylobacter</taxon>
    </lineage>
</organism>